<proteinExistence type="predicted"/>
<dbReference type="GO" id="GO:0005829">
    <property type="term" value="C:cytosol"/>
    <property type="evidence" value="ECO:0007669"/>
    <property type="project" value="TreeGrafter"/>
</dbReference>
<dbReference type="Gene3D" id="3.40.50.12230">
    <property type="match status" value="1"/>
</dbReference>
<evidence type="ECO:0000313" key="3">
    <source>
        <dbReference type="EMBL" id="SDJ60391.1"/>
    </source>
</evidence>
<evidence type="ECO:0000313" key="4">
    <source>
        <dbReference type="Proteomes" id="UP000199225"/>
    </source>
</evidence>
<accession>A0A1G8V2Y8</accession>
<dbReference type="SUPFAM" id="SSF53328">
    <property type="entry name" value="Formyltransferase"/>
    <property type="match status" value="1"/>
</dbReference>
<dbReference type="OrthoDB" id="9802815at2"/>
<feature type="domain" description="Formyl transferase C-terminal" evidence="2">
    <location>
        <begin position="197"/>
        <end position="279"/>
    </location>
</feature>
<gene>
    <name evidence="3" type="ORF">SAMN04490247_2468</name>
</gene>
<dbReference type="CDD" id="cd08369">
    <property type="entry name" value="FMT_core"/>
    <property type="match status" value="1"/>
</dbReference>
<dbReference type="Proteomes" id="UP000199225">
    <property type="component" value="Unassembled WGS sequence"/>
</dbReference>
<dbReference type="PANTHER" id="PTHR11138">
    <property type="entry name" value="METHIONYL-TRNA FORMYLTRANSFERASE"/>
    <property type="match status" value="1"/>
</dbReference>
<evidence type="ECO:0000259" key="1">
    <source>
        <dbReference type="Pfam" id="PF00551"/>
    </source>
</evidence>
<dbReference type="InterPro" id="IPR005793">
    <property type="entry name" value="Formyl_trans_C"/>
</dbReference>
<dbReference type="GO" id="GO:0004479">
    <property type="term" value="F:methionyl-tRNA formyltransferase activity"/>
    <property type="evidence" value="ECO:0007669"/>
    <property type="project" value="TreeGrafter"/>
</dbReference>
<protein>
    <submittedName>
        <fullName evidence="3">Methionyl-tRNA formyltransferase</fullName>
    </submittedName>
</protein>
<dbReference type="InterPro" id="IPR011034">
    <property type="entry name" value="Formyl_transferase-like_C_sf"/>
</dbReference>
<keyword evidence="4" id="KW-1185">Reference proteome</keyword>
<sequence length="283" mass="32595">MTSLIFCGFGKLGQDCLNMLKEHGYTITYIFTHKEKEVDSVDTFAEKNGIPYSYEDMRKNEQGVIDKLLPIAPEYLVSVNYRYIIPKNIFDIPIYAFNIHGSLLPAYRGRTPHVWSIIHGQSKAGITSHLLEETVDTGDVIEQWEVPIDKEDTGYLLLQKYEKLYPRLLLRSLKKLENREPLLVQDETRASFYGKRTPDMGYIDFYKSGEDVRNFVRAQANPYPGAYYFLNDGRKIIIHELEVINSISSDSPSIGIVYTTGDTYYVHCKDSCLKIISYEIRKG</sequence>
<evidence type="ECO:0000259" key="2">
    <source>
        <dbReference type="Pfam" id="PF02911"/>
    </source>
</evidence>
<dbReference type="PANTHER" id="PTHR11138:SF5">
    <property type="entry name" value="METHIONYL-TRNA FORMYLTRANSFERASE, MITOCHONDRIAL"/>
    <property type="match status" value="1"/>
</dbReference>
<dbReference type="InterPro" id="IPR002376">
    <property type="entry name" value="Formyl_transf_N"/>
</dbReference>
<dbReference type="EMBL" id="FNEV01000008">
    <property type="protein sequence ID" value="SDJ60391.1"/>
    <property type="molecule type" value="Genomic_DNA"/>
</dbReference>
<organism evidence="3 4">
    <name type="scientific">Salimicrobium halophilum</name>
    <dbReference type="NCBI Taxonomy" id="86666"/>
    <lineage>
        <taxon>Bacteria</taxon>
        <taxon>Bacillati</taxon>
        <taxon>Bacillota</taxon>
        <taxon>Bacilli</taxon>
        <taxon>Bacillales</taxon>
        <taxon>Bacillaceae</taxon>
        <taxon>Salimicrobium</taxon>
    </lineage>
</organism>
<dbReference type="InterPro" id="IPR036477">
    <property type="entry name" value="Formyl_transf_N_sf"/>
</dbReference>
<feature type="domain" description="Formyl transferase N-terminal" evidence="1">
    <location>
        <begin position="34"/>
        <end position="171"/>
    </location>
</feature>
<name>A0A1G8V2Y8_9BACI</name>
<dbReference type="Pfam" id="PF02911">
    <property type="entry name" value="Formyl_trans_C"/>
    <property type="match status" value="1"/>
</dbReference>
<dbReference type="STRING" id="86666.SAMN04490247_2468"/>
<dbReference type="Pfam" id="PF00551">
    <property type="entry name" value="Formyl_trans_N"/>
    <property type="match status" value="1"/>
</dbReference>
<keyword evidence="3" id="KW-0808">Transferase</keyword>
<dbReference type="AlphaFoldDB" id="A0A1G8V2Y8"/>
<dbReference type="RefSeq" id="WP_093194179.1">
    <property type="nucleotide sequence ID" value="NZ_FNEV01000008.1"/>
</dbReference>
<reference evidence="4" key="1">
    <citation type="submission" date="2016-10" db="EMBL/GenBank/DDBJ databases">
        <authorList>
            <person name="Varghese N."/>
            <person name="Submissions S."/>
        </authorList>
    </citation>
    <scope>NUCLEOTIDE SEQUENCE [LARGE SCALE GENOMIC DNA]</scope>
    <source>
        <strain evidence="4">DSM 4771</strain>
    </source>
</reference>
<dbReference type="SUPFAM" id="SSF50486">
    <property type="entry name" value="FMT C-terminal domain-like"/>
    <property type="match status" value="1"/>
</dbReference>